<dbReference type="EMBL" id="BAAAOG010000001">
    <property type="protein sequence ID" value="GAA1942976.1"/>
    <property type="molecule type" value="Genomic_DNA"/>
</dbReference>
<evidence type="ECO:0000313" key="1">
    <source>
        <dbReference type="EMBL" id="GAA1942976.1"/>
    </source>
</evidence>
<evidence type="ECO:0000313" key="2">
    <source>
        <dbReference type="Proteomes" id="UP001499933"/>
    </source>
</evidence>
<dbReference type="Proteomes" id="UP001499933">
    <property type="component" value="Unassembled WGS sequence"/>
</dbReference>
<comment type="caution">
    <text evidence="1">The sequence shown here is derived from an EMBL/GenBank/DDBJ whole genome shotgun (WGS) entry which is preliminary data.</text>
</comment>
<proteinExistence type="predicted"/>
<gene>
    <name evidence="1" type="ORF">GCM10009776_00930</name>
</gene>
<organism evidence="1 2">
    <name type="scientific">Microbacterium deminutum</name>
    <dbReference type="NCBI Taxonomy" id="344164"/>
    <lineage>
        <taxon>Bacteria</taxon>
        <taxon>Bacillati</taxon>
        <taxon>Actinomycetota</taxon>
        <taxon>Actinomycetes</taxon>
        <taxon>Micrococcales</taxon>
        <taxon>Microbacteriaceae</taxon>
        <taxon>Microbacterium</taxon>
    </lineage>
</organism>
<reference evidence="1 2" key="1">
    <citation type="journal article" date="2019" name="Int. J. Syst. Evol. Microbiol.">
        <title>The Global Catalogue of Microorganisms (GCM) 10K type strain sequencing project: providing services to taxonomists for standard genome sequencing and annotation.</title>
        <authorList>
            <consortium name="The Broad Institute Genomics Platform"/>
            <consortium name="The Broad Institute Genome Sequencing Center for Infectious Disease"/>
            <person name="Wu L."/>
            <person name="Ma J."/>
        </authorList>
    </citation>
    <scope>NUCLEOTIDE SEQUENCE [LARGE SCALE GENOMIC DNA]</scope>
    <source>
        <strain evidence="1 2">JCM 14901</strain>
    </source>
</reference>
<dbReference type="RefSeq" id="WP_344090048.1">
    <property type="nucleotide sequence ID" value="NZ_BAAAOG010000001.1"/>
</dbReference>
<keyword evidence="2" id="KW-1185">Reference proteome</keyword>
<sequence>MTPPVPVVTSSERYATALAELPLRTRAADAAHGAIVVVDGGRDRWCDDARAAAASGAIAIVVAQPNAVPATGILALIEDVGEVPIVLERSFLRPDATADAVAARDSHGARAVPRLLTGDCVATADELGVATRDAIGWLRVLSQGGLSMRTGRAGVGLLECRDADGAPSALTAVIVKGVSRVRIAVLGEVLSEIEVSDRRTLVSTSTSAGRMLTSPRYESPQRLALRRALSALSGAATVDDLAELAADAALAETVSVPERA</sequence>
<name>A0ABN2Q318_9MICO</name>
<accession>A0ABN2Q318</accession>
<protein>
    <submittedName>
        <fullName evidence="1">Uncharacterized protein</fullName>
    </submittedName>
</protein>